<keyword evidence="4" id="KW-1185">Reference proteome</keyword>
<dbReference type="EMBL" id="CAJHNH020003362">
    <property type="protein sequence ID" value="CAG5129126.1"/>
    <property type="molecule type" value="Genomic_DNA"/>
</dbReference>
<dbReference type="GO" id="GO:0031507">
    <property type="term" value="P:heterochromatin formation"/>
    <property type="evidence" value="ECO:0007669"/>
    <property type="project" value="TreeGrafter"/>
</dbReference>
<dbReference type="PANTHER" id="PTHR46576">
    <property type="entry name" value="BROMO ADJACENT HOMOLOGY DOMAIN-CONTAINING 1 PROTEIN"/>
    <property type="match status" value="1"/>
</dbReference>
<feature type="region of interest" description="Disordered" evidence="1">
    <location>
        <begin position="1"/>
        <end position="141"/>
    </location>
</feature>
<feature type="compositionally biased region" description="Polar residues" evidence="1">
    <location>
        <begin position="110"/>
        <end position="119"/>
    </location>
</feature>
<protein>
    <recommendedName>
        <fullName evidence="2">BAH domain-containing protein</fullName>
    </recommendedName>
</protein>
<dbReference type="Pfam" id="PF01426">
    <property type="entry name" value="BAH"/>
    <property type="match status" value="1"/>
</dbReference>
<evidence type="ECO:0000313" key="4">
    <source>
        <dbReference type="Proteomes" id="UP000678393"/>
    </source>
</evidence>
<feature type="compositionally biased region" description="Basic residues" evidence="1">
    <location>
        <begin position="1188"/>
        <end position="1197"/>
    </location>
</feature>
<feature type="compositionally biased region" description="Basic residues" evidence="1">
    <location>
        <begin position="28"/>
        <end position="39"/>
    </location>
</feature>
<dbReference type="GO" id="GO:0045892">
    <property type="term" value="P:negative regulation of DNA-templated transcription"/>
    <property type="evidence" value="ECO:0007669"/>
    <property type="project" value="TreeGrafter"/>
</dbReference>
<feature type="region of interest" description="Disordered" evidence="1">
    <location>
        <begin position="462"/>
        <end position="512"/>
    </location>
</feature>
<accession>A0A8S3ZP26</accession>
<feature type="region of interest" description="Disordered" evidence="1">
    <location>
        <begin position="169"/>
        <end position="308"/>
    </location>
</feature>
<dbReference type="OrthoDB" id="1922186at2759"/>
<dbReference type="InterPro" id="IPR001025">
    <property type="entry name" value="BAH_dom"/>
</dbReference>
<proteinExistence type="predicted"/>
<feature type="region of interest" description="Disordered" evidence="1">
    <location>
        <begin position="704"/>
        <end position="763"/>
    </location>
</feature>
<evidence type="ECO:0000259" key="2">
    <source>
        <dbReference type="PROSITE" id="PS51038"/>
    </source>
</evidence>
<feature type="region of interest" description="Disordered" evidence="1">
    <location>
        <begin position="985"/>
        <end position="1009"/>
    </location>
</feature>
<feature type="compositionally biased region" description="Basic and acidic residues" evidence="1">
    <location>
        <begin position="221"/>
        <end position="254"/>
    </location>
</feature>
<evidence type="ECO:0000256" key="1">
    <source>
        <dbReference type="SAM" id="MobiDB-lite"/>
    </source>
</evidence>
<evidence type="ECO:0000313" key="3">
    <source>
        <dbReference type="EMBL" id="CAG5129126.1"/>
    </source>
</evidence>
<feature type="compositionally biased region" description="Basic residues" evidence="1">
    <location>
        <begin position="284"/>
        <end position="306"/>
    </location>
</feature>
<feature type="region of interest" description="Disordered" evidence="1">
    <location>
        <begin position="1082"/>
        <end position="1105"/>
    </location>
</feature>
<feature type="compositionally biased region" description="Basic and acidic residues" evidence="1">
    <location>
        <begin position="1162"/>
        <end position="1174"/>
    </location>
</feature>
<feature type="compositionally biased region" description="Basic and acidic residues" evidence="1">
    <location>
        <begin position="10"/>
        <end position="23"/>
    </location>
</feature>
<feature type="domain" description="BAH" evidence="2">
    <location>
        <begin position="1252"/>
        <end position="1404"/>
    </location>
</feature>
<dbReference type="InterPro" id="IPR053032">
    <property type="entry name" value="BAH_domain-containing"/>
</dbReference>
<feature type="compositionally biased region" description="Basic and acidic residues" evidence="1">
    <location>
        <begin position="481"/>
        <end position="494"/>
    </location>
</feature>
<feature type="compositionally biased region" description="Polar residues" evidence="1">
    <location>
        <begin position="195"/>
        <end position="214"/>
    </location>
</feature>
<sequence length="1419" mass="156686">MKSKSASQGHSRETKSPDKDAARSTKTLPKKVLVKRAPIKLRASSGKCVANRTRDKSPKVMASSPCHKGISGNTEKVKSSARMAASAKPTNVSPKKPGDDGTTGHKQIALKTSRTGVKTKSQKNEKGATRRKTLKQSGADSFLDLWALASMGKREASLNASMKVNILYEKQSPSKSPRSSPKKSETGAHGIKPDNNVTDTVSGKGNITEASNTIRAKKKKRSDEAVKERSPVKEKDCESSPEWKKSPGKHDNKKAVIKSKPSDSSCRKRKSPGYKIFKEEPSAKVRKVDKKSPVKPRNRLGKRSRKALPPGHQLCNIIEKCPRQASLVAKAMIAMGQEEETVPGFAARTTVYDWMELHSLTQSETRRIHWFTGFGNIFQGKKMRNSDGQQLSKDDGTSVGVVDLESRSDGLAVAESESLHNTLLRTLHQIGDSRLLKEYLRAQKEDFPGHVDVESCSVPAAYQESPPVTHDPKKLVVPSSAKEKPDKEVDKPEKPLTSSPVKPQPCRAATPVPQFPVNQRATITSSFIHHPVAQPIYPQPHAHSHPQPIKVTPYTPSPTYIYQYAMDRPQGGLYVPPSPSPMPYGSSEVAHRDYTPTYTLNHMGSLSLGRRGMNPYPPAPYNTSLHLPMQQLGFNYSAYYPAPMQTLPQQNMATMQAVPIHQQYPLVPNPVLTQRQIPADIGQLESYQHEYTHYPPLPNMGPESSCMPPPALPPPPPAHRPTPMVPHPPPLRQPPMPHHSMPHHSMPPVSPMESLRSMNPTGVQSIPRSPALDFPPSFIHHQGSAREQMPVFASCLPHHQLARDHPINPPFRYSVTCNGLTKSFSPCKKEHDDSSSSFDCDLISKNSVCNNDLPPRSQGSSRTHSEGSDISDLLHSAHSTMYQIDGLNSMDNIREFHHTQGSAADSMVGSCSPSKLSLLGHSSFSTSYSVSSILDMPACKVKSEPEPKVCTGPHLANVLNNFEQKIAEQPQSAFVCFAAAAGSSGGSGSKEARETPPNNIHQNTEVRDEKRTLNSNQAVKTEEKCDKQKSASTVIIIDDTDGSSDDEPLARLVKAKSADDAESLTSDTAVADSQKKVSLVGKPKISSSHIPTQQQKMKVKQKDKANEKVIEQTKPADLKKEKKQNCVKPQTSASSKCIILKSQHDGSASDIPAKLQATSTDEENKTVSDKETKNKSVAKKATLGGSSKPKKPLKKIKSQPVWPQTPAKVNTNHGWSWVDEGEMRPIPKLTPGKEEPVRIRKCYHSMKHTSGEIVSVRDCVILHSDGDGSIPFVAKVSALWENINSEMMFSMLWYYQPEHTAVGREPEDGEQELFASKHREENSVACIDDKCFVLMYNEYCRLEAEGARQEQGVPLPRWRTLMPDITDDDKKLCRPMPPPNACADNIWFCRYDYDVRKKVVKKPKYKKSNLRYRAPCKPV</sequence>
<comment type="caution">
    <text evidence="3">The sequence shown here is derived from an EMBL/GenBank/DDBJ whole genome shotgun (WGS) entry which is preliminary data.</text>
</comment>
<feature type="region of interest" description="Disordered" evidence="1">
    <location>
        <begin position="1145"/>
        <end position="1210"/>
    </location>
</feature>
<reference evidence="3" key="1">
    <citation type="submission" date="2021-04" db="EMBL/GenBank/DDBJ databases">
        <authorList>
            <consortium name="Molecular Ecology Group"/>
        </authorList>
    </citation>
    <scope>NUCLEOTIDE SEQUENCE</scope>
</reference>
<dbReference type="PROSITE" id="PS51038">
    <property type="entry name" value="BAH"/>
    <property type="match status" value="1"/>
</dbReference>
<dbReference type="Gene3D" id="2.30.30.490">
    <property type="match status" value="1"/>
</dbReference>
<feature type="compositionally biased region" description="Low complexity" evidence="1">
    <location>
        <begin position="743"/>
        <end position="754"/>
    </location>
</feature>
<gene>
    <name evidence="3" type="ORF">CUNI_LOCUS14684</name>
</gene>
<feature type="compositionally biased region" description="Pro residues" evidence="1">
    <location>
        <begin position="707"/>
        <end position="737"/>
    </location>
</feature>
<dbReference type="InterPro" id="IPR043151">
    <property type="entry name" value="BAH_sf"/>
</dbReference>
<dbReference type="SMART" id="SM00439">
    <property type="entry name" value="BAH"/>
    <property type="match status" value="1"/>
</dbReference>
<dbReference type="GO" id="GO:0005677">
    <property type="term" value="C:chromatin silencing complex"/>
    <property type="evidence" value="ECO:0007669"/>
    <property type="project" value="TreeGrafter"/>
</dbReference>
<dbReference type="Proteomes" id="UP000678393">
    <property type="component" value="Unassembled WGS sequence"/>
</dbReference>
<dbReference type="PANTHER" id="PTHR46576:SF1">
    <property type="entry name" value="BROMO ADJACENT HOMOLOGY DOMAIN-CONTAINING 1 PROTEIN"/>
    <property type="match status" value="1"/>
</dbReference>
<dbReference type="GO" id="GO:0000976">
    <property type="term" value="F:transcription cis-regulatory region binding"/>
    <property type="evidence" value="ECO:0007669"/>
    <property type="project" value="TreeGrafter"/>
</dbReference>
<name>A0A8S3ZP26_9EUPU</name>
<feature type="region of interest" description="Disordered" evidence="1">
    <location>
        <begin position="851"/>
        <end position="870"/>
    </location>
</feature>
<dbReference type="GO" id="GO:0003682">
    <property type="term" value="F:chromatin binding"/>
    <property type="evidence" value="ECO:0007669"/>
    <property type="project" value="InterPro"/>
</dbReference>
<organism evidence="3 4">
    <name type="scientific">Candidula unifasciata</name>
    <dbReference type="NCBI Taxonomy" id="100452"/>
    <lineage>
        <taxon>Eukaryota</taxon>
        <taxon>Metazoa</taxon>
        <taxon>Spiralia</taxon>
        <taxon>Lophotrochozoa</taxon>
        <taxon>Mollusca</taxon>
        <taxon>Gastropoda</taxon>
        <taxon>Heterobranchia</taxon>
        <taxon>Euthyneura</taxon>
        <taxon>Panpulmonata</taxon>
        <taxon>Eupulmonata</taxon>
        <taxon>Stylommatophora</taxon>
        <taxon>Helicina</taxon>
        <taxon>Helicoidea</taxon>
        <taxon>Geomitridae</taxon>
        <taxon>Candidula</taxon>
    </lineage>
</organism>